<dbReference type="CDD" id="cd00956">
    <property type="entry name" value="Transaldolase_FSA"/>
    <property type="match status" value="1"/>
</dbReference>
<dbReference type="InterPro" id="IPR004731">
    <property type="entry name" value="Transaldolase_3B/F6P_aldolase"/>
</dbReference>
<evidence type="ECO:0000256" key="4">
    <source>
        <dbReference type="ARBA" id="ARBA00022490"/>
    </source>
</evidence>
<reference evidence="10" key="1">
    <citation type="journal article" date="2020" name="mSystems">
        <title>Genome- and Community-Level Interaction Insights into Carbon Utilization and Element Cycling Functions of Hydrothermarchaeota in Hydrothermal Sediment.</title>
        <authorList>
            <person name="Zhou Z."/>
            <person name="Liu Y."/>
            <person name="Xu W."/>
            <person name="Pan J."/>
            <person name="Luo Z.H."/>
            <person name="Li M."/>
        </authorList>
    </citation>
    <scope>NUCLEOTIDE SEQUENCE [LARGE SCALE GENOMIC DNA]</scope>
    <source>
        <strain evidence="10">SpSt-897</strain>
    </source>
</reference>
<name>A0A7C3Z9G1_9BACT</name>
<evidence type="ECO:0000256" key="6">
    <source>
        <dbReference type="ARBA" id="ARBA00023126"/>
    </source>
</evidence>
<dbReference type="GO" id="GO:0004801">
    <property type="term" value="F:transaldolase activity"/>
    <property type="evidence" value="ECO:0007669"/>
    <property type="project" value="UniProtKB-UniRule"/>
</dbReference>
<dbReference type="EMBL" id="DTMF01000255">
    <property type="protein sequence ID" value="HGF34770.1"/>
    <property type="molecule type" value="Genomic_DNA"/>
</dbReference>
<dbReference type="UniPathway" id="UPA00115">
    <property type="reaction ID" value="UER00414"/>
</dbReference>
<keyword evidence="5 9" id="KW-0808">Transferase</keyword>
<dbReference type="PANTHER" id="PTHR10683">
    <property type="entry name" value="TRANSALDOLASE"/>
    <property type="match status" value="1"/>
</dbReference>
<keyword evidence="6 9" id="KW-0570">Pentose shunt</keyword>
<dbReference type="Pfam" id="PF00923">
    <property type="entry name" value="TAL_FSA"/>
    <property type="match status" value="1"/>
</dbReference>
<dbReference type="InterPro" id="IPR018225">
    <property type="entry name" value="Transaldolase_AS"/>
</dbReference>
<dbReference type="PROSITE" id="PS00958">
    <property type="entry name" value="TRANSALDOLASE_2"/>
    <property type="match status" value="1"/>
</dbReference>
<dbReference type="GO" id="GO:0042182">
    <property type="term" value="P:ketone catabolic process"/>
    <property type="evidence" value="ECO:0007669"/>
    <property type="project" value="UniProtKB-ARBA"/>
</dbReference>
<dbReference type="Gene3D" id="3.20.20.70">
    <property type="entry name" value="Aldolase class I"/>
    <property type="match status" value="1"/>
</dbReference>
<evidence type="ECO:0000256" key="9">
    <source>
        <dbReference type="HAMAP-Rule" id="MF_00494"/>
    </source>
</evidence>
<evidence type="ECO:0000256" key="7">
    <source>
        <dbReference type="ARBA" id="ARBA00023270"/>
    </source>
</evidence>
<dbReference type="AlphaFoldDB" id="A0A7C3Z9G1"/>
<dbReference type="EC" id="2.2.1.2" evidence="9"/>
<dbReference type="GO" id="GO:0005975">
    <property type="term" value="P:carbohydrate metabolic process"/>
    <property type="evidence" value="ECO:0007669"/>
    <property type="project" value="InterPro"/>
</dbReference>
<keyword evidence="4 9" id="KW-0963">Cytoplasm</keyword>
<dbReference type="InterPro" id="IPR033919">
    <property type="entry name" value="TSA/FSA_arc/bac"/>
</dbReference>
<dbReference type="InterPro" id="IPR001585">
    <property type="entry name" value="TAL/FSA"/>
</dbReference>
<dbReference type="GO" id="GO:0005737">
    <property type="term" value="C:cytoplasm"/>
    <property type="evidence" value="ECO:0007669"/>
    <property type="project" value="UniProtKB-SubCell"/>
</dbReference>
<dbReference type="FunFam" id="3.20.20.70:FF:000018">
    <property type="entry name" value="Probable transaldolase"/>
    <property type="match status" value="1"/>
</dbReference>
<organism evidence="10">
    <name type="scientific">Desulfobacca acetoxidans</name>
    <dbReference type="NCBI Taxonomy" id="60893"/>
    <lineage>
        <taxon>Bacteria</taxon>
        <taxon>Pseudomonadati</taxon>
        <taxon>Thermodesulfobacteriota</taxon>
        <taxon>Desulfobaccia</taxon>
        <taxon>Desulfobaccales</taxon>
        <taxon>Desulfobaccaceae</taxon>
        <taxon>Desulfobacca</taxon>
    </lineage>
</organism>
<keyword evidence="7 9" id="KW-0704">Schiff base</keyword>
<comment type="subcellular location">
    <subcellularLocation>
        <location evidence="1 9">Cytoplasm</location>
    </subcellularLocation>
</comment>
<comment type="caution">
    <text evidence="10">The sequence shown here is derived from an EMBL/GenBank/DDBJ whole genome shotgun (WGS) entry which is preliminary data.</text>
</comment>
<evidence type="ECO:0000256" key="1">
    <source>
        <dbReference type="ARBA" id="ARBA00004496"/>
    </source>
</evidence>
<evidence type="ECO:0000256" key="3">
    <source>
        <dbReference type="ARBA" id="ARBA00005740"/>
    </source>
</evidence>
<accession>A0A7C3Z9G1</accession>
<evidence type="ECO:0000256" key="5">
    <source>
        <dbReference type="ARBA" id="ARBA00022679"/>
    </source>
</evidence>
<dbReference type="SUPFAM" id="SSF51569">
    <property type="entry name" value="Aldolase"/>
    <property type="match status" value="1"/>
</dbReference>
<dbReference type="GO" id="GO:0006098">
    <property type="term" value="P:pentose-phosphate shunt"/>
    <property type="evidence" value="ECO:0007669"/>
    <property type="project" value="UniProtKB-UniRule"/>
</dbReference>
<dbReference type="NCBIfam" id="TIGR00875">
    <property type="entry name" value="fsa_talC_mipB"/>
    <property type="match status" value="1"/>
</dbReference>
<dbReference type="InterPro" id="IPR022999">
    <property type="entry name" value="Transaldolase_3B"/>
</dbReference>
<dbReference type="GO" id="GO:0016832">
    <property type="term" value="F:aldehyde-lyase activity"/>
    <property type="evidence" value="ECO:0007669"/>
    <property type="project" value="InterPro"/>
</dbReference>
<gene>
    <name evidence="10" type="primary">fsa</name>
    <name evidence="9" type="synonym">tal</name>
    <name evidence="10" type="ORF">ENW96_10340</name>
</gene>
<dbReference type="InterPro" id="IPR013785">
    <property type="entry name" value="Aldolase_TIM"/>
</dbReference>
<comment type="catalytic activity">
    <reaction evidence="8 9">
        <text>D-sedoheptulose 7-phosphate + D-glyceraldehyde 3-phosphate = D-erythrose 4-phosphate + beta-D-fructose 6-phosphate</text>
        <dbReference type="Rhea" id="RHEA:17053"/>
        <dbReference type="ChEBI" id="CHEBI:16897"/>
        <dbReference type="ChEBI" id="CHEBI:57483"/>
        <dbReference type="ChEBI" id="CHEBI:57634"/>
        <dbReference type="ChEBI" id="CHEBI:59776"/>
        <dbReference type="EC" id="2.2.1.2"/>
    </reaction>
</comment>
<proteinExistence type="inferred from homology"/>
<dbReference type="HAMAP" id="MF_00494">
    <property type="entry name" value="Transaldolase_3b"/>
    <property type="match status" value="1"/>
</dbReference>
<comment type="similarity">
    <text evidence="3 9">Belongs to the transaldolase family. Type 3B subfamily.</text>
</comment>
<dbReference type="PANTHER" id="PTHR10683:SF40">
    <property type="entry name" value="FRUCTOSE-6-PHOSPHATE ALDOLASE 1-RELATED"/>
    <property type="match status" value="1"/>
</dbReference>
<comment type="pathway">
    <text evidence="2 9">Carbohydrate degradation; pentose phosphate pathway; D-glyceraldehyde 3-phosphate and beta-D-fructose 6-phosphate from D-ribose 5-phosphate and D-xylulose 5-phosphate (non-oxidative stage): step 2/3.</text>
</comment>
<feature type="active site" description="Schiff-base intermediate with substrate" evidence="9">
    <location>
        <position position="87"/>
    </location>
</feature>
<evidence type="ECO:0000256" key="8">
    <source>
        <dbReference type="ARBA" id="ARBA00048810"/>
    </source>
</evidence>
<sequence length="219" mass="23807">MKFFIDTANLKEIAEAHSLGLVDGVTTNPSLCAKEGVNDPVDFRGHILEICKIVDGPVSAEVVATETRGMVAEAEDLASIHEQVVVKIPMTQDGLRATRILSEKGIRVNVTLIFQPVQALLAAKAGAAYVSPFIGRLDDINHRGMDIVDQTLAIFENYGFDTEVIVASVRHPLHVLEAALAGADIATIPYGVMRQLIKHPLTDAGLAKFLEDWRRSRSN</sequence>
<comment type="function">
    <text evidence="9">Transaldolase is important for the balance of metabolites in the pentose-phosphate pathway.</text>
</comment>
<evidence type="ECO:0000256" key="2">
    <source>
        <dbReference type="ARBA" id="ARBA00004857"/>
    </source>
</evidence>
<protein>
    <recommendedName>
        <fullName evidence="9">Probable transaldolase</fullName>
        <ecNumber evidence="9">2.2.1.2</ecNumber>
    </recommendedName>
</protein>
<evidence type="ECO:0000313" key="10">
    <source>
        <dbReference type="EMBL" id="HGF34770.1"/>
    </source>
</evidence>